<evidence type="ECO:0000313" key="4">
    <source>
        <dbReference type="Proteomes" id="UP000257109"/>
    </source>
</evidence>
<dbReference type="InterPro" id="IPR045011">
    <property type="entry name" value="TYRAAT1/2"/>
</dbReference>
<dbReference type="Pfam" id="PF26213">
    <property type="entry name" value="TYRAAT1_C"/>
    <property type="match status" value="1"/>
</dbReference>
<dbReference type="InterPro" id="IPR003099">
    <property type="entry name" value="Prephen_DH"/>
</dbReference>
<keyword evidence="4" id="KW-1185">Reference proteome</keyword>
<dbReference type="GO" id="GO:0006571">
    <property type="term" value="P:tyrosine biosynthetic process"/>
    <property type="evidence" value="ECO:0007669"/>
    <property type="project" value="InterPro"/>
</dbReference>
<dbReference type="InterPro" id="IPR046826">
    <property type="entry name" value="PDH_N"/>
</dbReference>
<organism evidence="3 4">
    <name type="scientific">Mucuna pruriens</name>
    <name type="common">Velvet bean</name>
    <name type="synonym">Dolichos pruriens</name>
    <dbReference type="NCBI Taxonomy" id="157652"/>
    <lineage>
        <taxon>Eukaryota</taxon>
        <taxon>Viridiplantae</taxon>
        <taxon>Streptophyta</taxon>
        <taxon>Embryophyta</taxon>
        <taxon>Tracheophyta</taxon>
        <taxon>Spermatophyta</taxon>
        <taxon>Magnoliopsida</taxon>
        <taxon>eudicotyledons</taxon>
        <taxon>Gunneridae</taxon>
        <taxon>Pentapetalae</taxon>
        <taxon>rosids</taxon>
        <taxon>fabids</taxon>
        <taxon>Fabales</taxon>
        <taxon>Fabaceae</taxon>
        <taxon>Papilionoideae</taxon>
        <taxon>50 kb inversion clade</taxon>
        <taxon>NPAAA clade</taxon>
        <taxon>indigoferoid/millettioid clade</taxon>
        <taxon>Phaseoleae</taxon>
        <taxon>Mucuna</taxon>
    </lineage>
</organism>
<dbReference type="Pfam" id="PF02153">
    <property type="entry name" value="PDH_N"/>
    <property type="match status" value="1"/>
</dbReference>
<name>A0A371FLI8_MUCPR</name>
<dbReference type="InterPro" id="IPR036291">
    <property type="entry name" value="NAD(P)-bd_dom_sf"/>
</dbReference>
<dbReference type="PROSITE" id="PS51176">
    <property type="entry name" value="PDH_ADH"/>
    <property type="match status" value="1"/>
</dbReference>
<dbReference type="PANTHER" id="PTHR43207:SF11">
    <property type="entry name" value="PREPHENATE DEHYDROGENASE"/>
    <property type="match status" value="1"/>
</dbReference>
<comment type="caution">
    <text evidence="3">The sequence shown here is derived from an EMBL/GenBank/DDBJ whole genome shotgun (WGS) entry which is preliminary data.</text>
</comment>
<dbReference type="PANTHER" id="PTHR43207">
    <property type="entry name" value="AROGENATE DEHYDROGENASE-RELATED"/>
    <property type="match status" value="1"/>
</dbReference>
<sequence>MSTSSSSQSQSLKIGIVGFGTFGQFLAKTMTKQGHTLTATSRSDYSDLCRQMGIHFFRDVSAFLETDIDVIVLCTSILSLSEVVSSMPLTSLKRPTLFVDVLSVKEHPRDLLLRVLPEESDILCTHPMFGPVSGKNGWRDLTFMYDKVRIRDEATCSSFIQIFASEGCKMVQMSCEEHDKAAAKSQFITHTIGRTLAEMDIKSTPIDTKGFAELVKLKETMMGNSFDLYIGLFVHNRFARQEVLNCLRNAYIQKHLENLEHALYKVKEMLVQRMNEEQGQERNES</sequence>
<dbReference type="GO" id="GO:0070403">
    <property type="term" value="F:NAD+ binding"/>
    <property type="evidence" value="ECO:0007669"/>
    <property type="project" value="InterPro"/>
</dbReference>
<feature type="non-terminal residue" evidence="3">
    <location>
        <position position="1"/>
    </location>
</feature>
<reference evidence="3" key="1">
    <citation type="submission" date="2018-05" db="EMBL/GenBank/DDBJ databases">
        <title>Draft genome of Mucuna pruriens seed.</title>
        <authorList>
            <person name="Nnadi N.E."/>
            <person name="Vos R."/>
            <person name="Hasami M.H."/>
            <person name="Devisetty U.K."/>
            <person name="Aguiy J.C."/>
        </authorList>
    </citation>
    <scope>NUCLEOTIDE SEQUENCE [LARGE SCALE GENOMIC DNA]</scope>
    <source>
        <strain evidence="3">JCA_2017</strain>
    </source>
</reference>
<keyword evidence="1" id="KW-0560">Oxidoreductase</keyword>
<evidence type="ECO:0000313" key="3">
    <source>
        <dbReference type="EMBL" id="RDX79199.1"/>
    </source>
</evidence>
<accession>A0A371FLI8</accession>
<gene>
    <name evidence="3" type="primary">TYRAAT1</name>
    <name evidence="3" type="ORF">CR513_40416</name>
</gene>
<dbReference type="STRING" id="157652.A0A371FLI8"/>
<dbReference type="GO" id="GO:0008977">
    <property type="term" value="F:prephenate dehydrogenase (NAD+) activity"/>
    <property type="evidence" value="ECO:0007669"/>
    <property type="project" value="InterPro"/>
</dbReference>
<protein>
    <submittedName>
        <fullName evidence="3">Arogenate dehydrogenase 1, chloroplastic</fullName>
    </submittedName>
</protein>
<dbReference type="SUPFAM" id="SSF51735">
    <property type="entry name" value="NAD(P)-binding Rossmann-fold domains"/>
    <property type="match status" value="1"/>
</dbReference>
<dbReference type="InterPro" id="IPR059064">
    <property type="entry name" value="TYRAAT2_C"/>
</dbReference>
<dbReference type="GO" id="GO:0004665">
    <property type="term" value="F:prephenate dehydrogenase (NADP+) activity"/>
    <property type="evidence" value="ECO:0007669"/>
    <property type="project" value="InterPro"/>
</dbReference>
<evidence type="ECO:0000256" key="1">
    <source>
        <dbReference type="ARBA" id="ARBA00023002"/>
    </source>
</evidence>
<dbReference type="EMBL" id="QJKJ01008607">
    <property type="protein sequence ID" value="RDX79199.1"/>
    <property type="molecule type" value="Genomic_DNA"/>
</dbReference>
<evidence type="ECO:0000259" key="2">
    <source>
        <dbReference type="PROSITE" id="PS51176"/>
    </source>
</evidence>
<dbReference type="OrthoDB" id="2414662at2759"/>
<dbReference type="Proteomes" id="UP000257109">
    <property type="component" value="Unassembled WGS sequence"/>
</dbReference>
<dbReference type="Gene3D" id="3.40.50.720">
    <property type="entry name" value="NAD(P)-binding Rossmann-like Domain"/>
    <property type="match status" value="1"/>
</dbReference>
<proteinExistence type="predicted"/>
<dbReference type="AlphaFoldDB" id="A0A371FLI8"/>
<dbReference type="GO" id="GO:0033730">
    <property type="term" value="F:arogenate dehydrogenase (NADP+) activity"/>
    <property type="evidence" value="ECO:0007669"/>
    <property type="project" value="InterPro"/>
</dbReference>
<feature type="domain" description="Prephenate/arogenate dehydrogenase" evidence="2">
    <location>
        <begin position="12"/>
        <end position="285"/>
    </location>
</feature>